<evidence type="ECO:0000256" key="4">
    <source>
        <dbReference type="ARBA" id="ARBA00023204"/>
    </source>
</evidence>
<dbReference type="InterPro" id="IPR002099">
    <property type="entry name" value="MutL/Mlh/PMS"/>
</dbReference>
<feature type="region of interest" description="Disordered" evidence="6">
    <location>
        <begin position="328"/>
        <end position="360"/>
    </location>
</feature>
<dbReference type="PANTHER" id="PTHR10073:SF12">
    <property type="entry name" value="DNA MISMATCH REPAIR PROTEIN MLH1"/>
    <property type="match status" value="1"/>
</dbReference>
<dbReference type="CDD" id="cd03482">
    <property type="entry name" value="MutL_Trans_MutL"/>
    <property type="match status" value="1"/>
</dbReference>
<dbReference type="Gene3D" id="3.30.1370.100">
    <property type="entry name" value="MutL, C-terminal domain, regulatory subdomain"/>
    <property type="match status" value="1"/>
</dbReference>
<feature type="domain" description="MutL C-terminal dimerisation" evidence="7">
    <location>
        <begin position="418"/>
        <end position="561"/>
    </location>
</feature>
<keyword evidence="3 5" id="KW-0227">DNA damage</keyword>
<dbReference type="HAMAP" id="MF_00149">
    <property type="entry name" value="DNA_mis_repair"/>
    <property type="match status" value="1"/>
</dbReference>
<dbReference type="PANTHER" id="PTHR10073">
    <property type="entry name" value="DNA MISMATCH REPAIR PROTEIN MLH, PMS, MUTL"/>
    <property type="match status" value="1"/>
</dbReference>
<name>A0A380MPP6_9GAMM</name>
<keyword evidence="4 5" id="KW-0234">DNA repair</keyword>
<dbReference type="InterPro" id="IPR013507">
    <property type="entry name" value="DNA_mismatch_S5_2-like"/>
</dbReference>
<accession>A0A380MPP6</accession>
<keyword evidence="10" id="KW-1185">Reference proteome</keyword>
<evidence type="ECO:0000256" key="5">
    <source>
        <dbReference type="HAMAP-Rule" id="MF_00149"/>
    </source>
</evidence>
<comment type="function">
    <text evidence="5">This protein is involved in the repair of mismatches in DNA. It is required for dam-dependent methyl-directed DNA mismatch repair. May act as a 'molecular matchmaker', a protein that promotes the formation of a stable complex between two or more DNA-binding proteins in an ATP-dependent manner without itself being part of a final effector complex.</text>
</comment>
<dbReference type="RefSeq" id="WP_072577537.1">
    <property type="nucleotide sequence ID" value="NZ_LWHB01000197.1"/>
</dbReference>
<dbReference type="InterPro" id="IPR014721">
    <property type="entry name" value="Ribsml_uS5_D2-typ_fold_subgr"/>
</dbReference>
<dbReference type="GO" id="GO:0032300">
    <property type="term" value="C:mismatch repair complex"/>
    <property type="evidence" value="ECO:0007669"/>
    <property type="project" value="InterPro"/>
</dbReference>
<dbReference type="EMBL" id="UHIC01000001">
    <property type="protein sequence ID" value="SUO94580.1"/>
    <property type="molecule type" value="Genomic_DNA"/>
</dbReference>
<gene>
    <name evidence="5 9" type="primary">mutL</name>
    <name evidence="9" type="ORF">NCTC13337_00825</name>
</gene>
<dbReference type="InterPro" id="IPR020568">
    <property type="entry name" value="Ribosomal_Su5_D2-typ_SF"/>
</dbReference>
<dbReference type="Gene3D" id="3.30.1540.20">
    <property type="entry name" value="MutL, C-terminal domain, dimerisation subdomain"/>
    <property type="match status" value="1"/>
</dbReference>
<dbReference type="InterPro" id="IPR042121">
    <property type="entry name" value="MutL_C_regsub"/>
</dbReference>
<evidence type="ECO:0000313" key="10">
    <source>
        <dbReference type="Proteomes" id="UP000254601"/>
    </source>
</evidence>
<evidence type="ECO:0000259" key="7">
    <source>
        <dbReference type="SMART" id="SM00853"/>
    </source>
</evidence>
<dbReference type="Proteomes" id="UP000254601">
    <property type="component" value="Unassembled WGS sequence"/>
</dbReference>
<dbReference type="Pfam" id="PF01119">
    <property type="entry name" value="DNA_mis_repair"/>
    <property type="match status" value="1"/>
</dbReference>
<dbReference type="NCBIfam" id="TIGR00585">
    <property type="entry name" value="mutl"/>
    <property type="match status" value="1"/>
</dbReference>
<sequence length="605" mass="68115">MSRIQQLPNALINQIAAGEVIERPASVVKEIVENAIDAGATQIQIDIEEAGSKLIRVRDNGSGIHPEDLALAFSTHATSKIRSFEDLEHVRTLGFRGEALPSIASVSKTLLTSRFEANDHAYKIVPYISMDISPAAHPQGTTIEIRDLFYNTPARKKFLKSERTERQHITQLLERIALSHSHVQFTLNNHGKLLAQYGGDNPEARVTSVLGEDFLEQAVPIDVQNGDMRLWGWVGLPTYHHLNADKQYFFINGRTIRDKIIAHAIKQAYQDVLYHGRQPIFVLQLDIPPELIDVNAHPQKQEVRYREARLTHDFLYSTINHALRAVRPTTAPTATSEISAKIISEQPVKPSPPRQQTSFQYTTSPVRTTRHQLNETRAYYQWASQTQAPPAPASLSSISPLPNLEPESQIEEHPLGYALGQVHGIFILAENANGLVIVDMHAAHERILYEKMKAQLAQKAVGESQKLLIAQTLPISAAQEEALTEQTEWLTQLGYRWRIETGELLIDAVPAILKKVDHRQILADVLTELEYYPNSKQIERLQNQILSTISCHKAIRAHHRLSLSEMNQLLRDIENTPAAGQCNHGRPTYTQLNEEQLNALFMRGQ</sequence>
<dbReference type="GO" id="GO:0016887">
    <property type="term" value="F:ATP hydrolysis activity"/>
    <property type="evidence" value="ECO:0007669"/>
    <property type="project" value="InterPro"/>
</dbReference>
<proteinExistence type="inferred from homology"/>
<dbReference type="InterPro" id="IPR042120">
    <property type="entry name" value="MutL_C_dimsub"/>
</dbReference>
<dbReference type="GO" id="GO:0030983">
    <property type="term" value="F:mismatched DNA binding"/>
    <property type="evidence" value="ECO:0007669"/>
    <property type="project" value="InterPro"/>
</dbReference>
<dbReference type="Pfam" id="PF08676">
    <property type="entry name" value="MutL_C"/>
    <property type="match status" value="1"/>
</dbReference>
<evidence type="ECO:0000256" key="1">
    <source>
        <dbReference type="ARBA" id="ARBA00006082"/>
    </source>
</evidence>
<dbReference type="SMART" id="SM01340">
    <property type="entry name" value="DNA_mis_repair"/>
    <property type="match status" value="1"/>
</dbReference>
<reference evidence="9 10" key="1">
    <citation type="submission" date="2018-06" db="EMBL/GenBank/DDBJ databases">
        <authorList>
            <consortium name="Pathogen Informatics"/>
            <person name="Doyle S."/>
        </authorList>
    </citation>
    <scope>NUCLEOTIDE SEQUENCE [LARGE SCALE GENOMIC DNA]</scope>
    <source>
        <strain evidence="9 10">NCTC13337</strain>
    </source>
</reference>
<dbReference type="NCBIfam" id="NF000949">
    <property type="entry name" value="PRK00095.1-2"/>
    <property type="match status" value="1"/>
</dbReference>
<dbReference type="SUPFAM" id="SSF118116">
    <property type="entry name" value="DNA mismatch repair protein MutL"/>
    <property type="match status" value="1"/>
</dbReference>
<dbReference type="AlphaFoldDB" id="A0A380MPP6"/>
<organism evidence="9 10">
    <name type="scientific">Suttonella ornithocola</name>
    <dbReference type="NCBI Taxonomy" id="279832"/>
    <lineage>
        <taxon>Bacteria</taxon>
        <taxon>Pseudomonadati</taxon>
        <taxon>Pseudomonadota</taxon>
        <taxon>Gammaproteobacteria</taxon>
        <taxon>Cardiobacteriales</taxon>
        <taxon>Cardiobacteriaceae</taxon>
        <taxon>Suttonella</taxon>
    </lineage>
</organism>
<dbReference type="SUPFAM" id="SSF55874">
    <property type="entry name" value="ATPase domain of HSP90 chaperone/DNA topoisomerase II/histidine kinase"/>
    <property type="match status" value="1"/>
</dbReference>
<comment type="similarity">
    <text evidence="1 5">Belongs to the DNA mismatch repair MutL/HexB family.</text>
</comment>
<feature type="domain" description="DNA mismatch repair protein S5" evidence="8">
    <location>
        <begin position="206"/>
        <end position="324"/>
    </location>
</feature>
<dbReference type="SUPFAM" id="SSF54211">
    <property type="entry name" value="Ribosomal protein S5 domain 2-like"/>
    <property type="match status" value="1"/>
</dbReference>
<evidence type="ECO:0000313" key="9">
    <source>
        <dbReference type="EMBL" id="SUO94580.1"/>
    </source>
</evidence>
<dbReference type="Gene3D" id="3.30.565.10">
    <property type="entry name" value="Histidine kinase-like ATPase, C-terminal domain"/>
    <property type="match status" value="1"/>
</dbReference>
<dbReference type="FunFam" id="3.30.565.10:FF:000003">
    <property type="entry name" value="DNA mismatch repair endonuclease MutL"/>
    <property type="match status" value="1"/>
</dbReference>
<dbReference type="GO" id="GO:0006298">
    <property type="term" value="P:mismatch repair"/>
    <property type="evidence" value="ECO:0007669"/>
    <property type="project" value="UniProtKB-UniRule"/>
</dbReference>
<dbReference type="InterPro" id="IPR020667">
    <property type="entry name" value="DNA_mismatch_repair_MutL"/>
</dbReference>
<dbReference type="InterPro" id="IPR038973">
    <property type="entry name" value="MutL/Mlh/Pms-like"/>
</dbReference>
<dbReference type="CDD" id="cd16926">
    <property type="entry name" value="HATPase_MutL-MLH-PMS-like"/>
    <property type="match status" value="1"/>
</dbReference>
<evidence type="ECO:0000256" key="2">
    <source>
        <dbReference type="ARBA" id="ARBA00021975"/>
    </source>
</evidence>
<evidence type="ECO:0000256" key="6">
    <source>
        <dbReference type="SAM" id="MobiDB-lite"/>
    </source>
</evidence>
<dbReference type="GO" id="GO:0005524">
    <property type="term" value="F:ATP binding"/>
    <property type="evidence" value="ECO:0007669"/>
    <property type="project" value="InterPro"/>
</dbReference>
<dbReference type="InterPro" id="IPR037198">
    <property type="entry name" value="MutL_C_sf"/>
</dbReference>
<dbReference type="GO" id="GO:0140664">
    <property type="term" value="F:ATP-dependent DNA damage sensor activity"/>
    <property type="evidence" value="ECO:0007669"/>
    <property type="project" value="InterPro"/>
</dbReference>
<dbReference type="InterPro" id="IPR014762">
    <property type="entry name" value="DNA_mismatch_repair_CS"/>
</dbReference>
<dbReference type="InterPro" id="IPR036890">
    <property type="entry name" value="HATPase_C_sf"/>
</dbReference>
<dbReference type="PROSITE" id="PS00058">
    <property type="entry name" value="DNA_MISMATCH_REPAIR_1"/>
    <property type="match status" value="1"/>
</dbReference>
<dbReference type="Gene3D" id="3.30.230.10">
    <property type="match status" value="1"/>
</dbReference>
<evidence type="ECO:0000256" key="3">
    <source>
        <dbReference type="ARBA" id="ARBA00022763"/>
    </source>
</evidence>
<protein>
    <recommendedName>
        <fullName evidence="2 5">DNA mismatch repair protein MutL</fullName>
    </recommendedName>
</protein>
<dbReference type="SMART" id="SM00853">
    <property type="entry name" value="MutL_C"/>
    <property type="match status" value="1"/>
</dbReference>
<dbReference type="InterPro" id="IPR014790">
    <property type="entry name" value="MutL_C"/>
</dbReference>
<evidence type="ECO:0000259" key="8">
    <source>
        <dbReference type="SMART" id="SM01340"/>
    </source>
</evidence>
<dbReference type="Pfam" id="PF13589">
    <property type="entry name" value="HATPase_c_3"/>
    <property type="match status" value="1"/>
</dbReference>
<dbReference type="OrthoDB" id="9763467at2"/>